<keyword evidence="1" id="KW-0677">Repeat</keyword>
<dbReference type="PANTHER" id="PTHR45831:SF2">
    <property type="entry name" value="LD24721P"/>
    <property type="match status" value="1"/>
</dbReference>
<sequence length="377" mass="42931">MTTEQITHAQAAGRLQESIQILHARLSAYLLKVISQSRKSSQERQVLRDDVQHNGADFSALAKFVARDHWNDLLVRHKGGCSKELRGLARRAINIRNAVSHQYFDINKYEHDLETLAKLAAAIGESDVAEDIRAKTSIPPTLDAWEELKTKGNACFKQEQWTEAMNYYTQALRLNQKQPVLYANRALCEINLGKYQLAREDAEDAIELDSTQVKYYRILSEALVTLELFSEANGVCSDGLKIEPRDSTLLRRQRDCNAHLMTIYTDTHNPRSIQPEPTSHADCISQMEALVVTPTPSDEDIIDITDYPTCLKVNSLMIEIKRLYRTSKTEHELRILQLYEEAARLGSAEGFYNLGVIYAKGGYAGVVRDYARWKFYQ</sequence>
<dbReference type="EMBL" id="CAJNOK010032217">
    <property type="protein sequence ID" value="CAF1481696.1"/>
    <property type="molecule type" value="Genomic_DNA"/>
</dbReference>
<dbReference type="Proteomes" id="UP000677228">
    <property type="component" value="Unassembled WGS sequence"/>
</dbReference>
<dbReference type="PANTHER" id="PTHR45831">
    <property type="entry name" value="LD24721P"/>
    <property type="match status" value="1"/>
</dbReference>
<gene>
    <name evidence="3" type="ORF">OVA965_LOCUS36096</name>
    <name evidence="4" type="ORF">TMI583_LOCUS37092</name>
</gene>
<name>A0A8S2T6A1_9BILA</name>
<dbReference type="GO" id="GO:0016020">
    <property type="term" value="C:membrane"/>
    <property type="evidence" value="ECO:0007669"/>
    <property type="project" value="TreeGrafter"/>
</dbReference>
<dbReference type="Pfam" id="PF07719">
    <property type="entry name" value="TPR_2"/>
    <property type="match status" value="1"/>
</dbReference>
<dbReference type="GO" id="GO:0072380">
    <property type="term" value="C:TRC complex"/>
    <property type="evidence" value="ECO:0007669"/>
    <property type="project" value="TreeGrafter"/>
</dbReference>
<dbReference type="InterPro" id="IPR047150">
    <property type="entry name" value="SGT"/>
</dbReference>
<dbReference type="SMART" id="SM00028">
    <property type="entry name" value="TPR"/>
    <property type="match status" value="2"/>
</dbReference>
<dbReference type="GO" id="GO:0060090">
    <property type="term" value="F:molecular adaptor activity"/>
    <property type="evidence" value="ECO:0007669"/>
    <property type="project" value="TreeGrafter"/>
</dbReference>
<dbReference type="EMBL" id="CAJOBA010054146">
    <property type="protein sequence ID" value="CAF4272124.1"/>
    <property type="molecule type" value="Genomic_DNA"/>
</dbReference>
<dbReference type="Pfam" id="PF13181">
    <property type="entry name" value="TPR_8"/>
    <property type="match status" value="1"/>
</dbReference>
<proteinExistence type="predicted"/>
<keyword evidence="2" id="KW-0802">TPR repeat</keyword>
<feature type="non-terminal residue" evidence="4">
    <location>
        <position position="377"/>
    </location>
</feature>
<evidence type="ECO:0000313" key="3">
    <source>
        <dbReference type="EMBL" id="CAF1481696.1"/>
    </source>
</evidence>
<dbReference type="SUPFAM" id="SSF48452">
    <property type="entry name" value="TPR-like"/>
    <property type="match status" value="1"/>
</dbReference>
<dbReference type="InterPro" id="IPR011990">
    <property type="entry name" value="TPR-like_helical_dom_sf"/>
</dbReference>
<organism evidence="4 5">
    <name type="scientific">Didymodactylos carnosus</name>
    <dbReference type="NCBI Taxonomy" id="1234261"/>
    <lineage>
        <taxon>Eukaryota</taxon>
        <taxon>Metazoa</taxon>
        <taxon>Spiralia</taxon>
        <taxon>Gnathifera</taxon>
        <taxon>Rotifera</taxon>
        <taxon>Eurotatoria</taxon>
        <taxon>Bdelloidea</taxon>
        <taxon>Philodinida</taxon>
        <taxon>Philodinidae</taxon>
        <taxon>Didymodactylos</taxon>
    </lineage>
</organism>
<dbReference type="InterPro" id="IPR019734">
    <property type="entry name" value="TPR_rpt"/>
</dbReference>
<evidence type="ECO:0000256" key="1">
    <source>
        <dbReference type="ARBA" id="ARBA00022737"/>
    </source>
</evidence>
<evidence type="ECO:0000256" key="2">
    <source>
        <dbReference type="ARBA" id="ARBA00022803"/>
    </source>
</evidence>
<dbReference type="GO" id="GO:0006620">
    <property type="term" value="P:post-translational protein targeting to endoplasmic reticulum membrane"/>
    <property type="evidence" value="ECO:0007669"/>
    <property type="project" value="TreeGrafter"/>
</dbReference>
<reference evidence="4" key="1">
    <citation type="submission" date="2021-02" db="EMBL/GenBank/DDBJ databases">
        <authorList>
            <person name="Nowell W R."/>
        </authorList>
    </citation>
    <scope>NUCLEOTIDE SEQUENCE</scope>
</reference>
<dbReference type="AlphaFoldDB" id="A0A8S2T6A1"/>
<dbReference type="InterPro" id="IPR013105">
    <property type="entry name" value="TPR_2"/>
</dbReference>
<comment type="caution">
    <text evidence="4">The sequence shown here is derived from an EMBL/GenBank/DDBJ whole genome shotgun (WGS) entry which is preliminary data.</text>
</comment>
<evidence type="ECO:0000313" key="4">
    <source>
        <dbReference type="EMBL" id="CAF4272124.1"/>
    </source>
</evidence>
<dbReference type="Gene3D" id="1.25.40.10">
    <property type="entry name" value="Tetratricopeptide repeat domain"/>
    <property type="match status" value="2"/>
</dbReference>
<evidence type="ECO:0000313" key="5">
    <source>
        <dbReference type="Proteomes" id="UP000682733"/>
    </source>
</evidence>
<dbReference type="Proteomes" id="UP000682733">
    <property type="component" value="Unassembled WGS sequence"/>
</dbReference>
<protein>
    <submittedName>
        <fullName evidence="4">Uncharacterized protein</fullName>
    </submittedName>
</protein>
<accession>A0A8S2T6A1</accession>